<organism evidence="6 7">
    <name type="scientific">candidate division MSBL1 archaeon SCGC-AAA261O19</name>
    <dbReference type="NCBI Taxonomy" id="1698277"/>
    <lineage>
        <taxon>Archaea</taxon>
        <taxon>Methanobacteriati</taxon>
        <taxon>Methanobacteriota</taxon>
        <taxon>candidate division MSBL1</taxon>
    </lineage>
</organism>
<dbReference type="GO" id="GO:0005384">
    <property type="term" value="F:manganese ion transmembrane transporter activity"/>
    <property type="evidence" value="ECO:0007669"/>
    <property type="project" value="InterPro"/>
</dbReference>
<dbReference type="EMBL" id="LHYB01000073">
    <property type="protein sequence ID" value="KXB03362.1"/>
    <property type="molecule type" value="Genomic_DNA"/>
</dbReference>
<dbReference type="Proteomes" id="UP000070076">
    <property type="component" value="Unassembled WGS sequence"/>
</dbReference>
<dbReference type="Pfam" id="PF01988">
    <property type="entry name" value="VIT1"/>
    <property type="match status" value="1"/>
</dbReference>
<evidence type="ECO:0008006" key="8">
    <source>
        <dbReference type="Google" id="ProtNLM"/>
    </source>
</evidence>
<feature type="transmembrane region" description="Helical" evidence="5">
    <location>
        <begin position="131"/>
        <end position="150"/>
    </location>
</feature>
<proteinExistence type="predicted"/>
<protein>
    <recommendedName>
        <fullName evidence="8">TIGR00267 family protein</fullName>
    </recommendedName>
</protein>
<evidence type="ECO:0000313" key="7">
    <source>
        <dbReference type="Proteomes" id="UP000070076"/>
    </source>
</evidence>
<evidence type="ECO:0000256" key="4">
    <source>
        <dbReference type="ARBA" id="ARBA00023136"/>
    </source>
</evidence>
<keyword evidence="4 5" id="KW-0472">Membrane</keyword>
<dbReference type="NCBIfam" id="TIGR00267">
    <property type="entry name" value="TIGR00267 family protein"/>
    <property type="match status" value="1"/>
</dbReference>
<evidence type="ECO:0000256" key="5">
    <source>
        <dbReference type="SAM" id="Phobius"/>
    </source>
</evidence>
<feature type="transmembrane region" description="Helical" evidence="5">
    <location>
        <begin position="162"/>
        <end position="182"/>
    </location>
</feature>
<evidence type="ECO:0000313" key="6">
    <source>
        <dbReference type="EMBL" id="KXB03362.1"/>
    </source>
</evidence>
<sequence length="183" mass="18980">MARLKLMDRYFVRGLVDGSLSCLGVVIGASAAIGLAAPAKWIIIAAGLGGGIANGLSNILGALMAEKAVVYKRFEEVEKSMLKSKAVRDSEVGERRIRKIYSSGIMDGLATILGALLPVIPFFIIGGNLALWASVGLTLGLLFVLGAYVGKISKENLISSGVKMAAFGAAVAVIAALIKMAMP</sequence>
<feature type="transmembrane region" description="Helical" evidence="5">
    <location>
        <begin position="105"/>
        <end position="125"/>
    </location>
</feature>
<dbReference type="GO" id="GO:0012505">
    <property type="term" value="C:endomembrane system"/>
    <property type="evidence" value="ECO:0007669"/>
    <property type="project" value="UniProtKB-SubCell"/>
</dbReference>
<feature type="transmembrane region" description="Helical" evidence="5">
    <location>
        <begin position="12"/>
        <end position="35"/>
    </location>
</feature>
<accession>A0A133VA85</accession>
<comment type="subcellular location">
    <subcellularLocation>
        <location evidence="1">Endomembrane system</location>
        <topology evidence="1">Multi-pass membrane protein</topology>
    </subcellularLocation>
</comment>
<dbReference type="InterPro" id="IPR006682">
    <property type="entry name" value="CHP00267"/>
</dbReference>
<evidence type="ECO:0000256" key="1">
    <source>
        <dbReference type="ARBA" id="ARBA00004127"/>
    </source>
</evidence>
<comment type="caution">
    <text evidence="6">The sequence shown here is derived from an EMBL/GenBank/DDBJ whole genome shotgun (WGS) entry which is preliminary data.</text>
</comment>
<evidence type="ECO:0000256" key="3">
    <source>
        <dbReference type="ARBA" id="ARBA00022989"/>
    </source>
</evidence>
<reference evidence="6 7" key="1">
    <citation type="journal article" date="2016" name="Sci. Rep.">
        <title>Metabolic traits of an uncultured archaeal lineage -MSBL1- from brine pools of the Red Sea.</title>
        <authorList>
            <person name="Mwirichia R."/>
            <person name="Alam I."/>
            <person name="Rashid M."/>
            <person name="Vinu M."/>
            <person name="Ba-Alawi W."/>
            <person name="Anthony Kamau A."/>
            <person name="Kamanda Ngugi D."/>
            <person name="Goker M."/>
            <person name="Klenk H.P."/>
            <person name="Bajic V."/>
            <person name="Stingl U."/>
        </authorList>
    </citation>
    <scope>NUCLEOTIDE SEQUENCE [LARGE SCALE GENOMIC DNA]</scope>
    <source>
        <strain evidence="6">SCGC-AAA261O19</strain>
    </source>
</reference>
<evidence type="ECO:0000256" key="2">
    <source>
        <dbReference type="ARBA" id="ARBA00022692"/>
    </source>
</evidence>
<dbReference type="GO" id="GO:0030026">
    <property type="term" value="P:intracellular manganese ion homeostasis"/>
    <property type="evidence" value="ECO:0007669"/>
    <property type="project" value="InterPro"/>
</dbReference>
<feature type="transmembrane region" description="Helical" evidence="5">
    <location>
        <begin position="41"/>
        <end position="63"/>
    </location>
</feature>
<keyword evidence="2 5" id="KW-0812">Transmembrane</keyword>
<name>A0A133VA85_9EURY</name>
<keyword evidence="3 5" id="KW-1133">Transmembrane helix</keyword>
<keyword evidence="7" id="KW-1185">Reference proteome</keyword>
<dbReference type="AlphaFoldDB" id="A0A133VA85"/>
<dbReference type="InterPro" id="IPR008217">
    <property type="entry name" value="Ccc1_fam"/>
</dbReference>
<gene>
    <name evidence="6" type="ORF">AKJ48_03975</name>
</gene>
<dbReference type="PATRIC" id="fig|1698277.3.peg.812"/>